<keyword evidence="1" id="KW-1133">Transmembrane helix</keyword>
<reference evidence="2" key="2">
    <citation type="journal article" date="2015" name="Fish Shellfish Immunol.">
        <title>Early steps in the European eel (Anguilla anguilla)-Vibrio vulnificus interaction in the gills: Role of the RtxA13 toxin.</title>
        <authorList>
            <person name="Callol A."/>
            <person name="Pajuelo D."/>
            <person name="Ebbesson L."/>
            <person name="Teles M."/>
            <person name="MacKenzie S."/>
            <person name="Amaro C."/>
        </authorList>
    </citation>
    <scope>NUCLEOTIDE SEQUENCE</scope>
</reference>
<accession>A0A0E9U072</accession>
<proteinExistence type="predicted"/>
<keyword evidence="1" id="KW-0472">Membrane</keyword>
<evidence type="ECO:0000313" key="2">
    <source>
        <dbReference type="EMBL" id="JAH59284.1"/>
    </source>
</evidence>
<feature type="transmembrane region" description="Helical" evidence="1">
    <location>
        <begin position="12"/>
        <end position="29"/>
    </location>
</feature>
<reference evidence="2" key="1">
    <citation type="submission" date="2014-11" db="EMBL/GenBank/DDBJ databases">
        <authorList>
            <person name="Amaro Gonzalez C."/>
        </authorList>
    </citation>
    <scope>NUCLEOTIDE SEQUENCE</scope>
</reference>
<name>A0A0E9U072_ANGAN</name>
<sequence>MYCNSPLSPEKCFICVLSLTGNLMCFVYYTF</sequence>
<dbReference type="AlphaFoldDB" id="A0A0E9U072"/>
<dbReference type="EMBL" id="GBXM01049293">
    <property type="protein sequence ID" value="JAH59284.1"/>
    <property type="molecule type" value="Transcribed_RNA"/>
</dbReference>
<evidence type="ECO:0000256" key="1">
    <source>
        <dbReference type="SAM" id="Phobius"/>
    </source>
</evidence>
<protein>
    <submittedName>
        <fullName evidence="2">Uncharacterized protein</fullName>
    </submittedName>
</protein>
<keyword evidence="1" id="KW-0812">Transmembrane</keyword>
<organism evidence="2">
    <name type="scientific">Anguilla anguilla</name>
    <name type="common">European freshwater eel</name>
    <name type="synonym">Muraena anguilla</name>
    <dbReference type="NCBI Taxonomy" id="7936"/>
    <lineage>
        <taxon>Eukaryota</taxon>
        <taxon>Metazoa</taxon>
        <taxon>Chordata</taxon>
        <taxon>Craniata</taxon>
        <taxon>Vertebrata</taxon>
        <taxon>Euteleostomi</taxon>
        <taxon>Actinopterygii</taxon>
        <taxon>Neopterygii</taxon>
        <taxon>Teleostei</taxon>
        <taxon>Anguilliformes</taxon>
        <taxon>Anguillidae</taxon>
        <taxon>Anguilla</taxon>
    </lineage>
</organism>